<dbReference type="STRING" id="1219065.VPR01S_11_01170"/>
<feature type="transmembrane region" description="Helical" evidence="5">
    <location>
        <begin position="145"/>
        <end position="163"/>
    </location>
</feature>
<keyword evidence="4 5" id="KW-0472">Membrane</keyword>
<feature type="transmembrane region" description="Helical" evidence="5">
    <location>
        <begin position="258"/>
        <end position="277"/>
    </location>
</feature>
<dbReference type="PANTHER" id="PTHR32322">
    <property type="entry name" value="INNER MEMBRANE TRANSPORTER"/>
    <property type="match status" value="1"/>
</dbReference>
<feature type="transmembrane region" description="Helical" evidence="5">
    <location>
        <begin position="230"/>
        <end position="252"/>
    </location>
</feature>
<evidence type="ECO:0000256" key="2">
    <source>
        <dbReference type="ARBA" id="ARBA00022692"/>
    </source>
</evidence>
<dbReference type="RefSeq" id="WP_021706094.1">
    <property type="nucleotide sequence ID" value="NZ_BATJ01000011.1"/>
</dbReference>
<evidence type="ECO:0000256" key="1">
    <source>
        <dbReference type="ARBA" id="ARBA00004141"/>
    </source>
</evidence>
<comment type="caution">
    <text evidence="7">The sequence shown here is derived from an EMBL/GenBank/DDBJ whole genome shotgun (WGS) entry which is preliminary data.</text>
</comment>
<organism evidence="7 8">
    <name type="scientific">Vibrio proteolyticus NBRC 13287</name>
    <dbReference type="NCBI Taxonomy" id="1219065"/>
    <lineage>
        <taxon>Bacteria</taxon>
        <taxon>Pseudomonadati</taxon>
        <taxon>Pseudomonadota</taxon>
        <taxon>Gammaproteobacteria</taxon>
        <taxon>Vibrionales</taxon>
        <taxon>Vibrionaceae</taxon>
        <taxon>Vibrio</taxon>
    </lineage>
</organism>
<dbReference type="InterPro" id="IPR000620">
    <property type="entry name" value="EamA_dom"/>
</dbReference>
<dbReference type="AlphaFoldDB" id="U3BNG5"/>
<feature type="transmembrane region" description="Helical" evidence="5">
    <location>
        <begin position="36"/>
        <end position="54"/>
    </location>
</feature>
<gene>
    <name evidence="7" type="ORF">VPR01S_11_01170</name>
</gene>
<dbReference type="SUPFAM" id="SSF103481">
    <property type="entry name" value="Multidrug resistance efflux transporter EmrE"/>
    <property type="match status" value="2"/>
</dbReference>
<feature type="transmembrane region" description="Helical" evidence="5">
    <location>
        <begin position="66"/>
        <end position="86"/>
    </location>
</feature>
<keyword evidence="8" id="KW-1185">Reference proteome</keyword>
<evidence type="ECO:0000256" key="4">
    <source>
        <dbReference type="ARBA" id="ARBA00023136"/>
    </source>
</evidence>
<proteinExistence type="predicted"/>
<keyword evidence="2 5" id="KW-0812">Transmembrane</keyword>
<evidence type="ECO:0000256" key="5">
    <source>
        <dbReference type="SAM" id="Phobius"/>
    </source>
</evidence>
<evidence type="ECO:0000256" key="3">
    <source>
        <dbReference type="ARBA" id="ARBA00022989"/>
    </source>
</evidence>
<dbReference type="InterPro" id="IPR037185">
    <property type="entry name" value="EmrE-like"/>
</dbReference>
<dbReference type="PANTHER" id="PTHR32322:SF9">
    <property type="entry name" value="AMINO-ACID METABOLITE EFFLUX PUMP-RELATED"/>
    <property type="match status" value="1"/>
</dbReference>
<dbReference type="eggNOG" id="COG0697">
    <property type="taxonomic scope" value="Bacteria"/>
</dbReference>
<dbReference type="EMBL" id="BATJ01000011">
    <property type="protein sequence ID" value="GAD68123.1"/>
    <property type="molecule type" value="Genomic_DNA"/>
</dbReference>
<name>U3BNG5_VIBPR</name>
<accession>U3BNG5</accession>
<evidence type="ECO:0000313" key="7">
    <source>
        <dbReference type="EMBL" id="GAD68123.1"/>
    </source>
</evidence>
<comment type="subcellular location">
    <subcellularLocation>
        <location evidence="1">Membrane</location>
        <topology evidence="1">Multi-pass membrane protein</topology>
    </subcellularLocation>
</comment>
<dbReference type="Pfam" id="PF00892">
    <property type="entry name" value="EamA"/>
    <property type="match status" value="2"/>
</dbReference>
<feature type="domain" description="EamA" evidence="6">
    <location>
        <begin position="146"/>
        <end position="275"/>
    </location>
</feature>
<evidence type="ECO:0000313" key="8">
    <source>
        <dbReference type="Proteomes" id="UP000016570"/>
    </source>
</evidence>
<feature type="transmembrane region" description="Helical" evidence="5">
    <location>
        <begin position="121"/>
        <end position="139"/>
    </location>
</feature>
<dbReference type="InterPro" id="IPR050638">
    <property type="entry name" value="AA-Vitamin_Transporters"/>
</dbReference>
<reference evidence="7 8" key="1">
    <citation type="submission" date="2013-09" db="EMBL/GenBank/DDBJ databases">
        <title>Whole genome shotgun sequence of Vibrio proteolyticus NBRC 13287.</title>
        <authorList>
            <person name="Isaki S."/>
            <person name="Hosoyama A."/>
            <person name="Numata M."/>
            <person name="Hashimoto M."/>
            <person name="Hosoyama Y."/>
            <person name="Tsuchikane K."/>
            <person name="Noguchi M."/>
            <person name="Hirakata S."/>
            <person name="Ichikawa N."/>
            <person name="Ohji S."/>
            <person name="Yamazoe A."/>
            <person name="Fujita N."/>
        </authorList>
    </citation>
    <scope>NUCLEOTIDE SEQUENCE [LARGE SCALE GENOMIC DNA]</scope>
    <source>
        <strain evidence="7 8">NBRC 13287</strain>
    </source>
</reference>
<keyword evidence="3 5" id="KW-1133">Transmembrane helix</keyword>
<sequence>MPTLLITIAAMIAFAANSLLCRLALSNGAIDAGNFTLLRLLSGALTLAIIAFLTRRPIGLRSDWRFSIQAGLALFGYAIFFSFAYLELSTGTGALLLFGSVQLTLLAVYRWQGNRFTAQELCGVIVSLLGFVWLMAPAASRPDPLAALLMIVSGLSWAAFTLLGKQAQSPQKAITQGFIVAAALSLLTLPWLLLSSSLSLQGIVLATISGALASALGYILWYIAVARISLLQASISQLAVPVIALLLGALWLGEAITLLNITTSALVLGGIALVFVARSKKV</sequence>
<feature type="domain" description="EamA" evidence="6">
    <location>
        <begin position="3"/>
        <end position="134"/>
    </location>
</feature>
<dbReference type="GO" id="GO:0016020">
    <property type="term" value="C:membrane"/>
    <property type="evidence" value="ECO:0007669"/>
    <property type="project" value="UniProtKB-SubCell"/>
</dbReference>
<feature type="transmembrane region" description="Helical" evidence="5">
    <location>
        <begin position="92"/>
        <end position="109"/>
    </location>
</feature>
<evidence type="ECO:0000259" key="6">
    <source>
        <dbReference type="Pfam" id="PF00892"/>
    </source>
</evidence>
<protein>
    <recommendedName>
        <fullName evidence="6">EamA domain-containing protein</fullName>
    </recommendedName>
</protein>
<feature type="transmembrane region" description="Helical" evidence="5">
    <location>
        <begin position="175"/>
        <end position="194"/>
    </location>
</feature>
<feature type="transmembrane region" description="Helical" evidence="5">
    <location>
        <begin position="200"/>
        <end position="223"/>
    </location>
</feature>
<dbReference type="Proteomes" id="UP000016570">
    <property type="component" value="Unassembled WGS sequence"/>
</dbReference>